<reference evidence="4" key="1">
    <citation type="journal article" date="2019" name="Int. J. Syst. Evol. Microbiol.">
        <title>The Global Catalogue of Microorganisms (GCM) 10K type strain sequencing project: providing services to taxonomists for standard genome sequencing and annotation.</title>
        <authorList>
            <consortium name="The Broad Institute Genomics Platform"/>
            <consortium name="The Broad Institute Genome Sequencing Center for Infectious Disease"/>
            <person name="Wu L."/>
            <person name="Ma J."/>
        </authorList>
    </citation>
    <scope>NUCLEOTIDE SEQUENCE [LARGE SCALE GENOMIC DNA]</scope>
    <source>
        <strain evidence="4">KCTC 52042</strain>
    </source>
</reference>
<organism evidence="3 4">
    <name type="scientific">Gracilimonas halophila</name>
    <dbReference type="NCBI Taxonomy" id="1834464"/>
    <lineage>
        <taxon>Bacteria</taxon>
        <taxon>Pseudomonadati</taxon>
        <taxon>Balneolota</taxon>
        <taxon>Balneolia</taxon>
        <taxon>Balneolales</taxon>
        <taxon>Balneolaceae</taxon>
        <taxon>Gracilimonas</taxon>
    </lineage>
</organism>
<dbReference type="SUPFAM" id="SSF51735">
    <property type="entry name" value="NAD(P)-binding Rossmann-fold domains"/>
    <property type="match status" value="1"/>
</dbReference>
<dbReference type="InterPro" id="IPR036291">
    <property type="entry name" value="NAD(P)-bd_dom_sf"/>
</dbReference>
<sequence>MKISVIGTGKTGGKVVELLGDDLAEAFDGSNPPTVEKLQQADAVIIFVHGDAVPDILDEVIESGTPAAWGTTGYDWPQDLEDRVKAKNAKWVLASNFSLGMNIIRKSIEAISAGSSILDDPKFHIHEVHHVHKKDAPSGTALSWKEWLNKEAEVTSAREGDVKGIHELTMRTGTEEITLKHKALDRALFAEGAIWAAEQLINNSKIEAGICTFGQLFDQVMEEKE</sequence>
<gene>
    <name evidence="3" type="ORF">ACFSVN_09215</name>
</gene>
<protein>
    <submittedName>
        <fullName evidence="3">Dihydrodipicolinate reductase C-terminal domain-containing protein</fullName>
    </submittedName>
</protein>
<evidence type="ECO:0000313" key="4">
    <source>
        <dbReference type="Proteomes" id="UP001597460"/>
    </source>
</evidence>
<dbReference type="SUPFAM" id="SSF55347">
    <property type="entry name" value="Glyceraldehyde-3-phosphate dehydrogenase-like, C-terminal domain"/>
    <property type="match status" value="1"/>
</dbReference>
<dbReference type="Pfam" id="PF13380">
    <property type="entry name" value="CoA_binding_2"/>
    <property type="match status" value="1"/>
</dbReference>
<evidence type="ECO:0000259" key="2">
    <source>
        <dbReference type="Pfam" id="PF13380"/>
    </source>
</evidence>
<dbReference type="RefSeq" id="WP_390301353.1">
    <property type="nucleotide sequence ID" value="NZ_JBHULI010000024.1"/>
</dbReference>
<dbReference type="Proteomes" id="UP001597460">
    <property type="component" value="Unassembled WGS sequence"/>
</dbReference>
<proteinExistence type="predicted"/>
<name>A0ABW5JKP5_9BACT</name>
<evidence type="ECO:0000259" key="1">
    <source>
        <dbReference type="Pfam" id="PF05173"/>
    </source>
</evidence>
<dbReference type="InterPro" id="IPR003781">
    <property type="entry name" value="CoA-bd"/>
</dbReference>
<dbReference type="EMBL" id="JBHULI010000024">
    <property type="protein sequence ID" value="MFD2532621.1"/>
    <property type="molecule type" value="Genomic_DNA"/>
</dbReference>
<comment type="caution">
    <text evidence="3">The sequence shown here is derived from an EMBL/GenBank/DDBJ whole genome shotgun (WGS) entry which is preliminary data.</text>
</comment>
<dbReference type="InterPro" id="IPR023940">
    <property type="entry name" value="DHDPR_bac"/>
</dbReference>
<dbReference type="PIRSF" id="PIRSF000161">
    <property type="entry name" value="DHPR"/>
    <property type="match status" value="1"/>
</dbReference>
<accession>A0ABW5JKP5</accession>
<keyword evidence="4" id="KW-1185">Reference proteome</keyword>
<dbReference type="PANTHER" id="PTHR20836">
    <property type="entry name" value="DIHYDRODIPICOLINATE REDUCTASE"/>
    <property type="match status" value="1"/>
</dbReference>
<dbReference type="Pfam" id="PF05173">
    <property type="entry name" value="DapB_C"/>
    <property type="match status" value="1"/>
</dbReference>
<dbReference type="InterPro" id="IPR022663">
    <property type="entry name" value="DapB_C"/>
</dbReference>
<evidence type="ECO:0000313" key="3">
    <source>
        <dbReference type="EMBL" id="MFD2532621.1"/>
    </source>
</evidence>
<dbReference type="PANTHER" id="PTHR20836:SF0">
    <property type="entry name" value="4-HYDROXY-TETRAHYDRODIPICOLINATE REDUCTASE 1, CHLOROPLASTIC-RELATED"/>
    <property type="match status" value="1"/>
</dbReference>
<feature type="domain" description="CoA-binding" evidence="2">
    <location>
        <begin position="33"/>
        <end position="92"/>
    </location>
</feature>
<dbReference type="Gene3D" id="3.30.360.10">
    <property type="entry name" value="Dihydrodipicolinate Reductase, domain 2"/>
    <property type="match status" value="1"/>
</dbReference>
<feature type="domain" description="Dihydrodipicolinate reductase C-terminal" evidence="1">
    <location>
        <begin position="112"/>
        <end position="204"/>
    </location>
</feature>